<dbReference type="InterPro" id="IPR000917">
    <property type="entry name" value="Sulfatase_N"/>
</dbReference>
<dbReference type="InterPro" id="IPR024607">
    <property type="entry name" value="Sulfatase_CS"/>
</dbReference>
<feature type="domain" description="Sulfatase N-terminal" evidence="6">
    <location>
        <begin position="41"/>
        <end position="453"/>
    </location>
</feature>
<protein>
    <submittedName>
        <fullName evidence="7">Arylsulfatase</fullName>
    </submittedName>
</protein>
<dbReference type="PANTHER" id="PTHR42693:SF43">
    <property type="entry name" value="BLL2667 PROTEIN"/>
    <property type="match status" value="1"/>
</dbReference>
<evidence type="ECO:0000313" key="8">
    <source>
        <dbReference type="Proteomes" id="UP000037251"/>
    </source>
</evidence>
<evidence type="ECO:0000256" key="2">
    <source>
        <dbReference type="ARBA" id="ARBA00022723"/>
    </source>
</evidence>
<dbReference type="EMBL" id="LGUS01000007">
    <property type="protein sequence ID" value="KOG43283.1"/>
    <property type="molecule type" value="Genomic_DNA"/>
</dbReference>
<evidence type="ECO:0000313" key="7">
    <source>
        <dbReference type="EMBL" id="KOG43283.1"/>
    </source>
</evidence>
<keyword evidence="3" id="KW-0378">Hydrolase</keyword>
<organism evidence="7 8">
    <name type="scientific">Streptomyces resistomycificus</name>
    <dbReference type="NCBI Taxonomy" id="67356"/>
    <lineage>
        <taxon>Bacteria</taxon>
        <taxon>Bacillati</taxon>
        <taxon>Actinomycetota</taxon>
        <taxon>Actinomycetes</taxon>
        <taxon>Kitasatosporales</taxon>
        <taxon>Streptomycetaceae</taxon>
        <taxon>Streptomyces</taxon>
        <taxon>Streptomyces aurantiacus group</taxon>
    </lineage>
</organism>
<name>A0A0L8LYM2_9ACTN</name>
<dbReference type="OrthoDB" id="9777306at2"/>
<dbReference type="PROSITE" id="PS00523">
    <property type="entry name" value="SULFATASE_1"/>
    <property type="match status" value="1"/>
</dbReference>
<comment type="caution">
    <text evidence="7">The sequence shown here is derived from an EMBL/GenBank/DDBJ whole genome shotgun (WGS) entry which is preliminary data.</text>
</comment>
<dbReference type="GO" id="GO:0046872">
    <property type="term" value="F:metal ion binding"/>
    <property type="evidence" value="ECO:0007669"/>
    <property type="project" value="UniProtKB-KW"/>
</dbReference>
<dbReference type="PATRIC" id="fig|67356.5.peg.467"/>
<dbReference type="PROSITE" id="PS00149">
    <property type="entry name" value="SULFATASE_2"/>
    <property type="match status" value="1"/>
</dbReference>
<dbReference type="Proteomes" id="UP000037251">
    <property type="component" value="Unassembled WGS sequence"/>
</dbReference>
<evidence type="ECO:0000256" key="1">
    <source>
        <dbReference type="ARBA" id="ARBA00008779"/>
    </source>
</evidence>
<dbReference type="GO" id="GO:0016787">
    <property type="term" value="F:hydrolase activity"/>
    <property type="evidence" value="ECO:0007669"/>
    <property type="project" value="UniProtKB-KW"/>
</dbReference>
<dbReference type="Gene3D" id="3.30.1120.10">
    <property type="match status" value="1"/>
</dbReference>
<reference evidence="8" key="1">
    <citation type="submission" date="2015-07" db="EMBL/GenBank/DDBJ databases">
        <authorList>
            <person name="Ju K.-S."/>
            <person name="Doroghazi J.R."/>
            <person name="Metcalf W.W."/>
        </authorList>
    </citation>
    <scope>NUCLEOTIDE SEQUENCE [LARGE SCALE GENOMIC DNA]</scope>
    <source>
        <strain evidence="8">NRRL 2290</strain>
    </source>
</reference>
<dbReference type="Pfam" id="PF00884">
    <property type="entry name" value="Sulfatase"/>
    <property type="match status" value="1"/>
</dbReference>
<evidence type="ECO:0000256" key="3">
    <source>
        <dbReference type="ARBA" id="ARBA00022801"/>
    </source>
</evidence>
<keyword evidence="4" id="KW-0106">Calcium</keyword>
<evidence type="ECO:0000256" key="5">
    <source>
        <dbReference type="SAM" id="MobiDB-lite"/>
    </source>
</evidence>
<dbReference type="PANTHER" id="PTHR42693">
    <property type="entry name" value="ARYLSULFATASE FAMILY MEMBER"/>
    <property type="match status" value="1"/>
</dbReference>
<dbReference type="Gene3D" id="3.40.720.10">
    <property type="entry name" value="Alkaline Phosphatase, subunit A"/>
    <property type="match status" value="1"/>
</dbReference>
<keyword evidence="8" id="KW-1185">Reference proteome</keyword>
<dbReference type="eggNOG" id="COG3119">
    <property type="taxonomic scope" value="Bacteria"/>
</dbReference>
<sequence length="786" mass="86897">MSQASWNEYRPGQGFPGVVGRTTEESSPAWPQPVRAVPGAPNVMLIVLDDTGYGQLGCYGSPIETPNLDALATGGLLYSNMHTTALCSPSRSCIVTGRNHHANGMAAITELATGYPGYNGQIPFENGFLSEMLLQHGYNTYMVGKWHLMPSEQESAAGPYDRWPLGRGFERFYGFLGGDCSQWYPDLVYDNHQVEPSATPEEGYHLTEDLVERAMSFIADAKQVAPDKPFFLNLCPGATHAPHHVPTEWADRYRGRFDDGWDAYREHTFDRQKQLGVVPADAELSPRDPDVPAWESLSPEARRLATRMMEVYAGFLSHTDHHIGRLLDFLKETGEFDNTLIMVVSDNGASAEGGVTGTTNEMQFFNNAPETLDESLARIDELGGPGTFNHYPWGWTWAGNTPFRRWKRETYRGGVSDPFLVHWPDGIRARGEIRAQFAHIIDMVPTVLDVLGIEPPASIRGVTQSPLHGVSFAHTFDDATAASRHRTQYYEMFGHRAIDHNGWRAVCPWPGPSFAEADRPFGTSITMADLDDLDAHHWELYHVDNDVAETLNLADEHRSKLIEMIALWYVEAGKYNVLPIDGSALERLMLERPQITQARSGYTFRPGTQVLPAAVAPRVLNRPHSVTADVEIPPGGAAGVLLCQGANAGGWTFYVKDGHLHYAHNYVQRALYHVGSREKVPEGRHTLRFEFEPTGNPDIAHGKGASGRAQLYIDGRLVGETDMPFTTPVAFNPGGMACGANPGSAVTPDYRAPFRFTGTLHTVTVDLSGDLIVDAPSEMRMHMARQ</sequence>
<dbReference type="InterPro" id="IPR050738">
    <property type="entry name" value="Sulfatase"/>
</dbReference>
<accession>A0A0L8LYM2</accession>
<comment type="similarity">
    <text evidence="1">Belongs to the sulfatase family.</text>
</comment>
<dbReference type="CDD" id="cd16025">
    <property type="entry name" value="PAS_like"/>
    <property type="match status" value="1"/>
</dbReference>
<dbReference type="AlphaFoldDB" id="A0A0L8LYM2"/>
<dbReference type="SUPFAM" id="SSF53649">
    <property type="entry name" value="Alkaline phosphatase-like"/>
    <property type="match status" value="1"/>
</dbReference>
<feature type="region of interest" description="Disordered" evidence="5">
    <location>
        <begin position="1"/>
        <end position="34"/>
    </location>
</feature>
<dbReference type="InterPro" id="IPR017850">
    <property type="entry name" value="Alkaline_phosphatase_core_sf"/>
</dbReference>
<dbReference type="STRING" id="67356.AQJ84_20020"/>
<evidence type="ECO:0000259" key="6">
    <source>
        <dbReference type="Pfam" id="PF00884"/>
    </source>
</evidence>
<gene>
    <name evidence="7" type="ORF">ADK37_02170</name>
</gene>
<keyword evidence="2" id="KW-0479">Metal-binding</keyword>
<proteinExistence type="inferred from homology"/>
<evidence type="ECO:0000256" key="4">
    <source>
        <dbReference type="ARBA" id="ARBA00022837"/>
    </source>
</evidence>